<dbReference type="InterPro" id="IPR022761">
    <property type="entry name" value="Fumarate_lyase_N"/>
</dbReference>
<protein>
    <recommendedName>
        <fullName evidence="1">Fumarate lyase N-terminal domain-containing protein</fullName>
    </recommendedName>
</protein>
<dbReference type="Gene3D" id="1.20.200.10">
    <property type="entry name" value="Fumarase/aspartase (Central domain)"/>
    <property type="match status" value="1"/>
</dbReference>
<dbReference type="GeneID" id="30680727"/>
<evidence type="ECO:0000313" key="3">
    <source>
        <dbReference type="Proteomes" id="UP000060778"/>
    </source>
</evidence>
<dbReference type="OrthoDB" id="27337at2157"/>
<dbReference type="SUPFAM" id="SSF48557">
    <property type="entry name" value="L-aspartase-like"/>
    <property type="match status" value="1"/>
</dbReference>
<dbReference type="GO" id="GO:0004056">
    <property type="term" value="F:argininosuccinate lyase activity"/>
    <property type="evidence" value="ECO:0007669"/>
    <property type="project" value="InterPro"/>
</dbReference>
<dbReference type="PRINTS" id="PR00149">
    <property type="entry name" value="FUMRATELYASE"/>
</dbReference>
<dbReference type="Pfam" id="PF00206">
    <property type="entry name" value="Lyase_1"/>
    <property type="match status" value="1"/>
</dbReference>
<dbReference type="Gene3D" id="1.10.40.30">
    <property type="entry name" value="Fumarase/aspartase (C-terminal domain)"/>
    <property type="match status" value="1"/>
</dbReference>
<dbReference type="GO" id="GO:0005829">
    <property type="term" value="C:cytosol"/>
    <property type="evidence" value="ECO:0007669"/>
    <property type="project" value="TreeGrafter"/>
</dbReference>
<gene>
    <name evidence="2" type="ORF">EYM_06775</name>
</gene>
<dbReference type="STRING" id="940295.EYM_06775"/>
<dbReference type="AlphaFoldDB" id="A0A0U3FQX3"/>
<dbReference type="InterPro" id="IPR000362">
    <property type="entry name" value="Fumarate_lyase_fam"/>
</dbReference>
<dbReference type="GO" id="GO:0042450">
    <property type="term" value="P:L-arginine biosynthetic process via ornithine"/>
    <property type="evidence" value="ECO:0007669"/>
    <property type="project" value="InterPro"/>
</dbReference>
<dbReference type="PANTHER" id="PTHR43814">
    <property type="entry name" value="ARGININOSUCCINATE LYASE"/>
    <property type="match status" value="1"/>
</dbReference>
<dbReference type="InterPro" id="IPR024083">
    <property type="entry name" value="Fumarase/histidase_N"/>
</dbReference>
<dbReference type="InterPro" id="IPR008948">
    <property type="entry name" value="L-Aspartase-like"/>
</dbReference>
<dbReference type="PRINTS" id="PR00145">
    <property type="entry name" value="ARGSUCLYASE"/>
</dbReference>
<keyword evidence="3" id="KW-1185">Reference proteome</keyword>
<evidence type="ECO:0000259" key="1">
    <source>
        <dbReference type="Pfam" id="PF00206"/>
    </source>
</evidence>
<dbReference type="EMBL" id="CP006867">
    <property type="protein sequence ID" value="ALU12719.1"/>
    <property type="molecule type" value="Genomic_DNA"/>
</dbReference>
<feature type="domain" description="Fumarate lyase N-terminal" evidence="1">
    <location>
        <begin position="78"/>
        <end position="292"/>
    </location>
</feature>
<reference evidence="2 3" key="1">
    <citation type="submission" date="2013-11" db="EMBL/GenBank/DDBJ databases">
        <title>Comparative genomics of Ignicoccus.</title>
        <authorList>
            <person name="Podar M."/>
        </authorList>
    </citation>
    <scope>NUCLEOTIDE SEQUENCE [LARGE SCALE GENOMIC DNA]</scope>
    <source>
        <strain evidence="2 3">DSM 13165</strain>
    </source>
</reference>
<evidence type="ECO:0000313" key="2">
    <source>
        <dbReference type="EMBL" id="ALU12719.1"/>
    </source>
</evidence>
<accession>A0A0U3FQX3</accession>
<organism evidence="2 3">
    <name type="scientific">Ignicoccus islandicus DSM 13165</name>
    <dbReference type="NCBI Taxonomy" id="940295"/>
    <lineage>
        <taxon>Archaea</taxon>
        <taxon>Thermoproteota</taxon>
        <taxon>Thermoprotei</taxon>
        <taxon>Desulfurococcales</taxon>
        <taxon>Desulfurococcaceae</taxon>
        <taxon>Ignicoccus</taxon>
    </lineage>
</organism>
<dbReference type="PATRIC" id="fig|940295.4.peg.1316"/>
<dbReference type="InterPro" id="IPR009049">
    <property type="entry name" value="Argininosuccinate_lyase"/>
</dbReference>
<dbReference type="Gene3D" id="1.10.275.10">
    <property type="entry name" value="Fumarase/aspartase (N-terminal domain)"/>
    <property type="match status" value="1"/>
</dbReference>
<name>A0A0U3FQX3_9CREN</name>
<proteinExistence type="predicted"/>
<dbReference type="PANTHER" id="PTHR43814:SF1">
    <property type="entry name" value="ARGININOSUCCINATE LYASE"/>
    <property type="match status" value="1"/>
</dbReference>
<sequence>MREQYRSYALGTQPKWLSEYISSIDFDLYICEYVLDVLREHVKELRRQGYVSENSEMELIRAIDDFDCTARLKGYEDVHEAIEYFVSKLTNAGKWLNLGKSRNDQVATALRARNKEEILDAIDSIRILILEFLSKASAYEDVPFPTFTHFQHAQPTTFGHYLLSFAEELVDLIDGLKYAYEISDLCPYGSAAVAGSTVRLDRIRVCKNLKFKNVAFNTIYATTSRNFILVSLDSISQVTSVLLRFIEDMFLYSNPALNLVEVPSSHAGTSSIMPHKRNPATLEIARAELLKVYFIREYAYALLKGLPSGYALDLQQLSPVVWEAYRTFRRSVTVISDFVREVEIGDGIKDIWKYPLRAADLAEAISVSKGVPFRDAYATVARGLKEGKSVEELSKEVLGIELPDPITSRRNAGSPGNLDPIKRKVIERLRKIICETSARWNELI</sequence>
<dbReference type="KEGG" id="iis:EYM_06775"/>
<dbReference type="Proteomes" id="UP000060778">
    <property type="component" value="Chromosome"/>
</dbReference>
<dbReference type="RefSeq" id="WP_075050280.1">
    <property type="nucleotide sequence ID" value="NZ_CP006867.1"/>
</dbReference>